<evidence type="ECO:0000256" key="9">
    <source>
        <dbReference type="SAM" id="MobiDB-lite"/>
    </source>
</evidence>
<feature type="transmembrane region" description="Helical" evidence="10">
    <location>
        <begin position="68"/>
        <end position="89"/>
    </location>
</feature>
<keyword evidence="5 10" id="KW-1133">Transmembrane helix</keyword>
<gene>
    <name evidence="12" type="ORF">chiPu_0010983</name>
</gene>
<feature type="transmembrane region" description="Helical" evidence="10">
    <location>
        <begin position="25"/>
        <end position="48"/>
    </location>
</feature>
<evidence type="ECO:0000313" key="12">
    <source>
        <dbReference type="EMBL" id="GCC32522.1"/>
    </source>
</evidence>
<keyword evidence="4 8" id="KW-0812">Transmembrane</keyword>
<dbReference type="AlphaFoldDB" id="A0A401SQ64"/>
<evidence type="ECO:0000256" key="4">
    <source>
        <dbReference type="ARBA" id="ARBA00022692"/>
    </source>
</evidence>
<dbReference type="UniPathway" id="UPA00222"/>
<accession>A0A401SQ64</accession>
<dbReference type="GO" id="GO:0046513">
    <property type="term" value="P:ceramide biosynthetic process"/>
    <property type="evidence" value="ECO:0007669"/>
    <property type="project" value="InterPro"/>
</dbReference>
<dbReference type="OrthoDB" id="537032at2759"/>
<keyword evidence="6 8" id="KW-0472">Membrane</keyword>
<evidence type="ECO:0000259" key="11">
    <source>
        <dbReference type="PROSITE" id="PS50922"/>
    </source>
</evidence>
<comment type="pathway">
    <text evidence="2">Lipid metabolism; sphingolipid metabolism.</text>
</comment>
<dbReference type="EMBL" id="BEZZ01000441">
    <property type="protein sequence ID" value="GCC32522.1"/>
    <property type="molecule type" value="Genomic_DNA"/>
</dbReference>
<comment type="caution">
    <text evidence="12">The sequence shown here is derived from an EMBL/GenBank/DDBJ whole genome shotgun (WGS) entry which is preliminary data.</text>
</comment>
<evidence type="ECO:0000256" key="2">
    <source>
        <dbReference type="ARBA" id="ARBA00004760"/>
    </source>
</evidence>
<dbReference type="GO" id="GO:0016020">
    <property type="term" value="C:membrane"/>
    <property type="evidence" value="ECO:0007669"/>
    <property type="project" value="UniProtKB-SubCell"/>
</dbReference>
<dbReference type="Pfam" id="PF03798">
    <property type="entry name" value="TRAM_LAG1_CLN8"/>
    <property type="match status" value="1"/>
</dbReference>
<reference evidence="12 13" key="1">
    <citation type="journal article" date="2018" name="Nat. Ecol. Evol.">
        <title>Shark genomes provide insights into elasmobranch evolution and the origin of vertebrates.</title>
        <authorList>
            <person name="Hara Y"/>
            <person name="Yamaguchi K"/>
            <person name="Onimaru K"/>
            <person name="Kadota M"/>
            <person name="Koyanagi M"/>
            <person name="Keeley SD"/>
            <person name="Tatsumi K"/>
            <person name="Tanaka K"/>
            <person name="Motone F"/>
            <person name="Kageyama Y"/>
            <person name="Nozu R"/>
            <person name="Adachi N"/>
            <person name="Nishimura O"/>
            <person name="Nakagawa R"/>
            <person name="Tanegashima C"/>
            <person name="Kiyatake I"/>
            <person name="Matsumoto R"/>
            <person name="Murakumo K"/>
            <person name="Nishida K"/>
            <person name="Terakita A"/>
            <person name="Kuratani S"/>
            <person name="Sato K"/>
            <person name="Hyodo S Kuraku.S."/>
        </authorList>
    </citation>
    <scope>NUCLEOTIDE SEQUENCE [LARGE SCALE GENOMIC DNA]</scope>
</reference>
<protein>
    <recommendedName>
        <fullName evidence="11">TLC domain-containing protein</fullName>
    </recommendedName>
</protein>
<feature type="region of interest" description="Disordered" evidence="9">
    <location>
        <begin position="100"/>
        <end position="139"/>
    </location>
</feature>
<dbReference type="PANTHER" id="PTHR12560:SF7">
    <property type="entry name" value="CERAMIDE SYNTHASE 2"/>
    <property type="match status" value="1"/>
</dbReference>
<dbReference type="OMA" id="MIALNCA"/>
<comment type="pathway">
    <text evidence="3">Sphingolipid metabolism.</text>
</comment>
<sequence length="139" mass="16104">MIVHDSSDILLESAKMLNYAGWKTVCNSLFIVFAVVFIITRLVIFPFWIIHCTWVYPVYHYPPFFGYYFFNVMLAVLQLLHIFWAYLILQMVAKFFSSKLDGDDRSDQEECDGSDEDDEGLKNGAGSIKNLGVNRHHSH</sequence>
<dbReference type="Proteomes" id="UP000287033">
    <property type="component" value="Unassembled WGS sequence"/>
</dbReference>
<evidence type="ECO:0000256" key="8">
    <source>
        <dbReference type="PROSITE-ProRule" id="PRU00205"/>
    </source>
</evidence>
<dbReference type="InterPro" id="IPR006634">
    <property type="entry name" value="TLC-dom"/>
</dbReference>
<name>A0A401SQ64_CHIPU</name>
<dbReference type="STRING" id="137246.A0A401SQ64"/>
<dbReference type="PANTHER" id="PTHR12560">
    <property type="entry name" value="LONGEVITY ASSURANCE FACTOR 1 LAG1"/>
    <property type="match status" value="1"/>
</dbReference>
<feature type="domain" description="TLC" evidence="11">
    <location>
        <begin position="1"/>
        <end position="97"/>
    </location>
</feature>
<dbReference type="InterPro" id="IPR016439">
    <property type="entry name" value="Lag1/Lac1-like"/>
</dbReference>
<evidence type="ECO:0000256" key="3">
    <source>
        <dbReference type="ARBA" id="ARBA00004991"/>
    </source>
</evidence>
<dbReference type="GO" id="GO:0050291">
    <property type="term" value="F:sphingosine N-acyltransferase activity"/>
    <property type="evidence" value="ECO:0007669"/>
    <property type="project" value="InterPro"/>
</dbReference>
<evidence type="ECO:0000256" key="1">
    <source>
        <dbReference type="ARBA" id="ARBA00004141"/>
    </source>
</evidence>
<evidence type="ECO:0000256" key="6">
    <source>
        <dbReference type="ARBA" id="ARBA00023136"/>
    </source>
</evidence>
<proteinExistence type="predicted"/>
<comment type="catalytic activity">
    <reaction evidence="7">
        <text>sphinganine + octadecanoyl-CoA = N-(octadecanoyl)-sphinganine + CoA + H(+)</text>
        <dbReference type="Rhea" id="RHEA:36547"/>
        <dbReference type="ChEBI" id="CHEBI:15378"/>
        <dbReference type="ChEBI" id="CHEBI:57287"/>
        <dbReference type="ChEBI" id="CHEBI:57394"/>
        <dbReference type="ChEBI" id="CHEBI:57817"/>
        <dbReference type="ChEBI" id="CHEBI:67033"/>
    </reaction>
    <physiologicalReaction direction="left-to-right" evidence="7">
        <dbReference type="Rhea" id="RHEA:36548"/>
    </physiologicalReaction>
</comment>
<comment type="subcellular location">
    <subcellularLocation>
        <location evidence="1">Membrane</location>
        <topology evidence="1">Multi-pass membrane protein</topology>
    </subcellularLocation>
</comment>
<keyword evidence="13" id="KW-1185">Reference proteome</keyword>
<evidence type="ECO:0000256" key="7">
    <source>
        <dbReference type="ARBA" id="ARBA00049036"/>
    </source>
</evidence>
<evidence type="ECO:0000256" key="5">
    <source>
        <dbReference type="ARBA" id="ARBA00022989"/>
    </source>
</evidence>
<organism evidence="12 13">
    <name type="scientific">Chiloscyllium punctatum</name>
    <name type="common">Brownbanded bambooshark</name>
    <name type="synonym">Hemiscyllium punctatum</name>
    <dbReference type="NCBI Taxonomy" id="137246"/>
    <lineage>
        <taxon>Eukaryota</taxon>
        <taxon>Metazoa</taxon>
        <taxon>Chordata</taxon>
        <taxon>Craniata</taxon>
        <taxon>Vertebrata</taxon>
        <taxon>Chondrichthyes</taxon>
        <taxon>Elasmobranchii</taxon>
        <taxon>Galeomorphii</taxon>
        <taxon>Galeoidea</taxon>
        <taxon>Orectolobiformes</taxon>
        <taxon>Hemiscylliidae</taxon>
        <taxon>Chiloscyllium</taxon>
    </lineage>
</organism>
<evidence type="ECO:0000313" key="13">
    <source>
        <dbReference type="Proteomes" id="UP000287033"/>
    </source>
</evidence>
<dbReference type="PROSITE" id="PS50922">
    <property type="entry name" value="TLC"/>
    <property type="match status" value="1"/>
</dbReference>
<feature type="compositionally biased region" description="Acidic residues" evidence="9">
    <location>
        <begin position="106"/>
        <end position="119"/>
    </location>
</feature>
<evidence type="ECO:0000256" key="10">
    <source>
        <dbReference type="SAM" id="Phobius"/>
    </source>
</evidence>